<keyword evidence="1" id="KW-0175">Coiled coil</keyword>
<feature type="transmembrane region" description="Helical" evidence="2">
    <location>
        <begin position="38"/>
        <end position="56"/>
    </location>
</feature>
<keyword evidence="2" id="KW-0472">Membrane</keyword>
<feature type="transmembrane region" description="Helical" evidence="2">
    <location>
        <begin position="7"/>
        <end position="26"/>
    </location>
</feature>
<gene>
    <name evidence="3" type="ORF">SAMN04487951_11482</name>
</gene>
<dbReference type="OrthoDB" id="7408523at2"/>
<organism evidence="3 4">
    <name type="scientific">Vreelandella arcis</name>
    <dbReference type="NCBI Taxonomy" id="416873"/>
    <lineage>
        <taxon>Bacteria</taxon>
        <taxon>Pseudomonadati</taxon>
        <taxon>Pseudomonadota</taxon>
        <taxon>Gammaproteobacteria</taxon>
        <taxon>Oceanospirillales</taxon>
        <taxon>Halomonadaceae</taxon>
        <taxon>Vreelandella</taxon>
    </lineage>
</organism>
<name>A0A1H0H7W9_9GAMM</name>
<keyword evidence="4" id="KW-1185">Reference proteome</keyword>
<evidence type="ECO:0000313" key="3">
    <source>
        <dbReference type="EMBL" id="SDO15237.1"/>
    </source>
</evidence>
<dbReference type="Proteomes" id="UP000199677">
    <property type="component" value="Unassembled WGS sequence"/>
</dbReference>
<reference evidence="4" key="1">
    <citation type="submission" date="2016-10" db="EMBL/GenBank/DDBJ databases">
        <authorList>
            <person name="Varghese N."/>
            <person name="Submissions S."/>
        </authorList>
    </citation>
    <scope>NUCLEOTIDE SEQUENCE [LARGE SCALE GENOMIC DNA]</scope>
    <source>
        <strain evidence="4">CGMCC 1.6494</strain>
    </source>
</reference>
<accession>A0A1H0H7W9</accession>
<dbReference type="AlphaFoldDB" id="A0A1H0H7W9"/>
<dbReference type="STRING" id="416873.SAMN04487951_11482"/>
<dbReference type="EMBL" id="FNII01000014">
    <property type="protein sequence ID" value="SDO15237.1"/>
    <property type="molecule type" value="Genomic_DNA"/>
</dbReference>
<dbReference type="RefSeq" id="WP_089707473.1">
    <property type="nucleotide sequence ID" value="NZ_FNII01000014.1"/>
</dbReference>
<keyword evidence="2" id="KW-0812">Transmembrane</keyword>
<evidence type="ECO:0000313" key="4">
    <source>
        <dbReference type="Proteomes" id="UP000199677"/>
    </source>
</evidence>
<evidence type="ECO:0000256" key="1">
    <source>
        <dbReference type="SAM" id="Coils"/>
    </source>
</evidence>
<keyword evidence="2" id="KW-1133">Transmembrane helix</keyword>
<protein>
    <submittedName>
        <fullName evidence="3">Uncharacterized protein</fullName>
    </submittedName>
</protein>
<sequence>MAIFGVIVTIIYVATILFLRWSSLPLLETMPLNEFGDFFAGVFGPLMLFWLILGYIQQQNELRQNTKALELQADELKRSVEQHKELVKATREQVDADLKALEIEEIRARREAHPNFSITSAGWRSKSGPKVSFEIGLINSGKPASSVSFSTVPEIDQINPKSIVHYFNEGQTHTLKWDTEKSGDAPSQLKLIVSCKDANTNSYNKMFDLVLDENDKYHVENVAEVS</sequence>
<feature type="coiled-coil region" evidence="1">
    <location>
        <begin position="59"/>
        <end position="111"/>
    </location>
</feature>
<evidence type="ECO:0000256" key="2">
    <source>
        <dbReference type="SAM" id="Phobius"/>
    </source>
</evidence>
<proteinExistence type="predicted"/>